<organism evidence="25 26">
    <name type="scientific">Cyclotella cryptica</name>
    <dbReference type="NCBI Taxonomy" id="29204"/>
    <lineage>
        <taxon>Eukaryota</taxon>
        <taxon>Sar</taxon>
        <taxon>Stramenopiles</taxon>
        <taxon>Ochrophyta</taxon>
        <taxon>Bacillariophyta</taxon>
        <taxon>Coscinodiscophyceae</taxon>
        <taxon>Thalassiosirophycidae</taxon>
        <taxon>Stephanodiscales</taxon>
        <taxon>Stephanodiscaceae</taxon>
        <taxon>Cyclotella</taxon>
    </lineage>
</organism>
<name>A0ABD3P9T4_9STRA</name>
<evidence type="ECO:0000256" key="22">
    <source>
        <dbReference type="ARBA" id="ARBA00049565"/>
    </source>
</evidence>
<evidence type="ECO:0000313" key="26">
    <source>
        <dbReference type="Proteomes" id="UP001516023"/>
    </source>
</evidence>
<evidence type="ECO:0000256" key="12">
    <source>
        <dbReference type="ARBA" id="ARBA00030404"/>
    </source>
</evidence>
<dbReference type="PANTHER" id="PTHR31291:SF2">
    <property type="entry name" value="ALPHA-KETOGLUTARATE-DEPENDENT DIOXYGENASE FTO"/>
    <property type="match status" value="1"/>
</dbReference>
<dbReference type="InterPro" id="IPR038413">
    <property type="entry name" value="FTO_C_sf"/>
</dbReference>
<comment type="catalytic activity">
    <reaction evidence="22">
        <text>a 5'-end (N(7)-methyl 5'-triphosphoguanosine)-(N(6),2'-O-dimethyladenosine) in mRNA + 2-oxoglutarate + O2 = a 5'-end (N(7)-methyl 5'-triphosphoguanosine)-(2'-O-methyladenosine) in mRNA + formaldehyde + succinate + CO2</text>
        <dbReference type="Rhea" id="RHEA:57896"/>
        <dbReference type="Rhea" id="RHEA-COMP:11518"/>
        <dbReference type="Rhea" id="RHEA-COMP:11519"/>
        <dbReference type="ChEBI" id="CHEBI:15379"/>
        <dbReference type="ChEBI" id="CHEBI:16526"/>
        <dbReference type="ChEBI" id="CHEBI:16810"/>
        <dbReference type="ChEBI" id="CHEBI:16842"/>
        <dbReference type="ChEBI" id="CHEBI:30031"/>
        <dbReference type="ChEBI" id="CHEBI:85958"/>
        <dbReference type="ChEBI" id="CHEBI:85959"/>
    </reaction>
</comment>
<feature type="region of interest" description="Disordered" evidence="23">
    <location>
        <begin position="578"/>
        <end position="620"/>
    </location>
</feature>
<dbReference type="Pfam" id="PF12933">
    <property type="entry name" value="FTO_NTD"/>
    <property type="match status" value="1"/>
</dbReference>
<comment type="catalytic activity">
    <reaction evidence="20">
        <text>a 5'-end (N(7)-methyl 5'-triphosphoguanosine)-(N(6),2'-O-dimethyladenosine) in U6 snRNA + 2-oxoglutarate + O2 = a 5'-end (N(7)-methyl 5'-triphosphoguanosine)-(2'-O-methyladenosine) in U6 snRNA + formaldehyde + succinate + CO2</text>
        <dbReference type="Rhea" id="RHEA:57904"/>
        <dbReference type="Rhea" id="RHEA-COMP:15030"/>
        <dbReference type="Rhea" id="RHEA-COMP:15031"/>
        <dbReference type="ChEBI" id="CHEBI:15379"/>
        <dbReference type="ChEBI" id="CHEBI:16526"/>
        <dbReference type="ChEBI" id="CHEBI:16810"/>
        <dbReference type="ChEBI" id="CHEBI:16842"/>
        <dbReference type="ChEBI" id="CHEBI:30031"/>
        <dbReference type="ChEBI" id="CHEBI:85958"/>
        <dbReference type="ChEBI" id="CHEBI:85959"/>
    </reaction>
</comment>
<dbReference type="GO" id="GO:0005737">
    <property type="term" value="C:cytoplasm"/>
    <property type="evidence" value="ECO:0007669"/>
    <property type="project" value="UniProtKB-SubCell"/>
</dbReference>
<keyword evidence="8" id="KW-0223">Dioxygenase</keyword>
<evidence type="ECO:0000256" key="1">
    <source>
        <dbReference type="ARBA" id="ARBA00004324"/>
    </source>
</evidence>
<keyword evidence="11" id="KW-0539">Nucleus</keyword>
<keyword evidence="26" id="KW-1185">Reference proteome</keyword>
<dbReference type="GO" id="GO:0046872">
    <property type="term" value="F:metal ion binding"/>
    <property type="evidence" value="ECO:0007669"/>
    <property type="project" value="UniProtKB-KW"/>
</dbReference>
<keyword evidence="9" id="KW-0560">Oxidoreductase</keyword>
<feature type="domain" description="Alpha-ketoglutarate-dependent dioxygenase FTO catalytic" evidence="24">
    <location>
        <begin position="89"/>
        <end position="368"/>
    </location>
</feature>
<comment type="subunit">
    <text evidence="17">Monomer. May also exist as homodimer.</text>
</comment>
<accession>A0ABD3P9T4</accession>
<proteinExistence type="inferred from homology"/>
<dbReference type="InterPro" id="IPR024366">
    <property type="entry name" value="FTO_C"/>
</dbReference>
<comment type="catalytic activity">
    <reaction evidence="19">
        <text>an N(6)-methyladenosine in mRNA + 2-oxoglutarate + O2 = an adenosine in mRNA + formaldehyde + succinate + CO2</text>
        <dbReference type="Rhea" id="RHEA:49520"/>
        <dbReference type="Rhea" id="RHEA-COMP:12414"/>
        <dbReference type="Rhea" id="RHEA-COMP:12417"/>
        <dbReference type="ChEBI" id="CHEBI:15379"/>
        <dbReference type="ChEBI" id="CHEBI:16526"/>
        <dbReference type="ChEBI" id="CHEBI:16810"/>
        <dbReference type="ChEBI" id="CHEBI:16842"/>
        <dbReference type="ChEBI" id="CHEBI:30031"/>
        <dbReference type="ChEBI" id="CHEBI:74411"/>
        <dbReference type="ChEBI" id="CHEBI:74449"/>
        <dbReference type="EC" id="1.14.11.53"/>
    </reaction>
</comment>
<keyword evidence="7" id="KW-0479">Metal-binding</keyword>
<dbReference type="InterPro" id="IPR024367">
    <property type="entry name" value="FTO_cat_dom"/>
</dbReference>
<evidence type="ECO:0000256" key="14">
    <source>
        <dbReference type="ARBA" id="ARBA00030557"/>
    </source>
</evidence>
<dbReference type="AlphaFoldDB" id="A0ABD3P9T4"/>
<evidence type="ECO:0000256" key="10">
    <source>
        <dbReference type="ARBA" id="ARBA00023004"/>
    </source>
</evidence>
<comment type="catalytic activity">
    <reaction evidence="18">
        <text>an N(1)-methyladenosine in tRNA + 2-oxoglutarate + O2 = an adenosine in tRNA + formaldehyde + succinate + CO2</text>
        <dbReference type="Rhea" id="RHEA:54576"/>
        <dbReference type="Rhea" id="RHEA-COMP:10242"/>
        <dbReference type="Rhea" id="RHEA-COMP:12312"/>
        <dbReference type="ChEBI" id="CHEBI:15379"/>
        <dbReference type="ChEBI" id="CHEBI:16526"/>
        <dbReference type="ChEBI" id="CHEBI:16810"/>
        <dbReference type="ChEBI" id="CHEBI:16842"/>
        <dbReference type="ChEBI" id="CHEBI:30031"/>
        <dbReference type="ChEBI" id="CHEBI:74411"/>
        <dbReference type="ChEBI" id="CHEBI:74491"/>
    </reaction>
</comment>
<evidence type="ECO:0000256" key="20">
    <source>
        <dbReference type="ARBA" id="ARBA00048582"/>
    </source>
</evidence>
<feature type="region of interest" description="Disordered" evidence="23">
    <location>
        <begin position="13"/>
        <end position="78"/>
    </location>
</feature>
<evidence type="ECO:0000313" key="25">
    <source>
        <dbReference type="EMBL" id="KAL3784880.1"/>
    </source>
</evidence>
<dbReference type="InterPro" id="IPR032868">
    <property type="entry name" value="FTO"/>
</dbReference>
<gene>
    <name evidence="25" type="ORF">HJC23_012483</name>
</gene>
<evidence type="ECO:0000256" key="3">
    <source>
        <dbReference type="ARBA" id="ARBA00006264"/>
    </source>
</evidence>
<dbReference type="PANTHER" id="PTHR31291">
    <property type="entry name" value="ALPHA-KETOGLUTARATE-DEPENDENT DIOXYGENASE FTO"/>
    <property type="match status" value="1"/>
</dbReference>
<evidence type="ECO:0000256" key="21">
    <source>
        <dbReference type="ARBA" id="ARBA00049056"/>
    </source>
</evidence>
<dbReference type="Proteomes" id="UP001516023">
    <property type="component" value="Unassembled WGS sequence"/>
</dbReference>
<dbReference type="Gene3D" id="2.60.120.590">
    <property type="entry name" value="Alpha-ketoglutarate-dependent dioxygenase AlkB-like"/>
    <property type="match status" value="1"/>
</dbReference>
<dbReference type="Pfam" id="PF12934">
    <property type="entry name" value="FTO_CTD"/>
    <property type="match status" value="1"/>
</dbReference>
<comment type="catalytic activity">
    <reaction evidence="21">
        <text>N(6)-methyladenosine in U6 snRNA + 2-oxoglutarate + O2 = adenosine in U6 snRNA + formaldehyde + succinate + CO2</text>
        <dbReference type="Rhea" id="RHEA:57900"/>
        <dbReference type="Rhea" id="RHEA-COMP:13573"/>
        <dbReference type="Rhea" id="RHEA-COMP:13574"/>
        <dbReference type="ChEBI" id="CHEBI:15379"/>
        <dbReference type="ChEBI" id="CHEBI:16526"/>
        <dbReference type="ChEBI" id="CHEBI:16810"/>
        <dbReference type="ChEBI" id="CHEBI:16842"/>
        <dbReference type="ChEBI" id="CHEBI:30031"/>
        <dbReference type="ChEBI" id="CHEBI:74411"/>
        <dbReference type="ChEBI" id="CHEBI:74449"/>
    </reaction>
</comment>
<evidence type="ECO:0000256" key="7">
    <source>
        <dbReference type="ARBA" id="ARBA00022723"/>
    </source>
</evidence>
<evidence type="ECO:0000256" key="18">
    <source>
        <dbReference type="ARBA" id="ARBA00047457"/>
    </source>
</evidence>
<comment type="similarity">
    <text evidence="3">Belongs to the fto family.</text>
</comment>
<evidence type="ECO:0000256" key="13">
    <source>
        <dbReference type="ARBA" id="ARBA00030546"/>
    </source>
</evidence>
<evidence type="ECO:0000256" key="11">
    <source>
        <dbReference type="ARBA" id="ARBA00023242"/>
    </source>
</evidence>
<evidence type="ECO:0000259" key="24">
    <source>
        <dbReference type="SMART" id="SM01223"/>
    </source>
</evidence>
<evidence type="ECO:0000256" key="15">
    <source>
        <dbReference type="ARBA" id="ARBA00032169"/>
    </source>
</evidence>
<keyword evidence="6" id="KW-0963">Cytoplasm</keyword>
<dbReference type="EMBL" id="JABMIG020000227">
    <property type="protein sequence ID" value="KAL3784880.1"/>
    <property type="molecule type" value="Genomic_DNA"/>
</dbReference>
<comment type="subcellular location">
    <subcellularLocation>
        <location evidence="2">Cytoplasm</location>
    </subcellularLocation>
    <subcellularLocation>
        <location evidence="1">Nucleus speckle</location>
    </subcellularLocation>
</comment>
<evidence type="ECO:0000256" key="4">
    <source>
        <dbReference type="ARBA" id="ARBA00012931"/>
    </source>
</evidence>
<evidence type="ECO:0000256" key="9">
    <source>
        <dbReference type="ARBA" id="ARBA00023002"/>
    </source>
</evidence>
<comment type="caution">
    <text evidence="25">The sequence shown here is derived from an EMBL/GenBank/DDBJ whole genome shotgun (WGS) entry which is preliminary data.</text>
</comment>
<protein>
    <recommendedName>
        <fullName evidence="5">Alpha-ketoglutarate-dependent dioxygenase FTO</fullName>
        <ecNumber evidence="4">1.14.11.53</ecNumber>
    </recommendedName>
    <alternativeName>
        <fullName evidence="12">U6 small nuclear RNA (2'-O-methyladenosine-N(6)-)-demethylase FTO</fullName>
    </alternativeName>
    <alternativeName>
        <fullName evidence="13">U6 small nuclear RNA N(6)-methyladenosine-demethylase FTO</fullName>
    </alternativeName>
    <alternativeName>
        <fullName evidence="15">mRNA (2'-O-methyladenosine-N(6)-)-demethylase FTO</fullName>
    </alternativeName>
    <alternativeName>
        <fullName evidence="16">mRNA N(6)-methyladenosine demethylase FTO</fullName>
    </alternativeName>
    <alternativeName>
        <fullName evidence="14">tRNA N1-methyl adenine demethylase FTO</fullName>
    </alternativeName>
</protein>
<evidence type="ECO:0000256" key="6">
    <source>
        <dbReference type="ARBA" id="ARBA00022490"/>
    </source>
</evidence>
<dbReference type="Gene3D" id="1.20.58.1470">
    <property type="entry name" value="FTO C-terminal domain"/>
    <property type="match status" value="1"/>
</dbReference>
<evidence type="ECO:0000256" key="5">
    <source>
        <dbReference type="ARBA" id="ARBA00013477"/>
    </source>
</evidence>
<feature type="compositionally biased region" description="Polar residues" evidence="23">
    <location>
        <begin position="578"/>
        <end position="590"/>
    </location>
</feature>
<evidence type="ECO:0000256" key="2">
    <source>
        <dbReference type="ARBA" id="ARBA00004496"/>
    </source>
</evidence>
<evidence type="ECO:0000256" key="19">
    <source>
        <dbReference type="ARBA" id="ARBA00048158"/>
    </source>
</evidence>
<evidence type="ECO:0000256" key="17">
    <source>
        <dbReference type="ARBA" id="ARBA00046452"/>
    </source>
</evidence>
<evidence type="ECO:0000256" key="8">
    <source>
        <dbReference type="ARBA" id="ARBA00022964"/>
    </source>
</evidence>
<dbReference type="EC" id="1.14.11.53" evidence="4"/>
<dbReference type="GO" id="GO:0016607">
    <property type="term" value="C:nuclear speck"/>
    <property type="evidence" value="ECO:0007669"/>
    <property type="project" value="UniProtKB-SubCell"/>
</dbReference>
<evidence type="ECO:0000256" key="16">
    <source>
        <dbReference type="ARBA" id="ARBA00032950"/>
    </source>
</evidence>
<keyword evidence="10" id="KW-0408">Iron</keyword>
<reference evidence="25 26" key="1">
    <citation type="journal article" date="2020" name="G3 (Bethesda)">
        <title>Improved Reference Genome for Cyclotella cryptica CCMP332, a Model for Cell Wall Morphogenesis, Salinity Adaptation, and Lipid Production in Diatoms (Bacillariophyta).</title>
        <authorList>
            <person name="Roberts W.R."/>
            <person name="Downey K.M."/>
            <person name="Ruck E.C."/>
            <person name="Traller J.C."/>
            <person name="Alverson A.J."/>
        </authorList>
    </citation>
    <scope>NUCLEOTIDE SEQUENCE [LARGE SCALE GENOMIC DNA]</scope>
    <source>
        <strain evidence="25 26">CCMP332</strain>
    </source>
</reference>
<sequence>MVQYYFAVPDLTMAKKRKRRDRSSPPQTSAKDTELSSPETPTAATTEEKTPCLAQRLKKHRGTAANTPPPPIWEDTNPTRRTYLTPHDDPKAFEACLKTSYNGFRYDSPAALPDWLHQQFESSFRGMGDLFLYDTIQPGKKRLTRTSVTRTLVGEPGSTYKYLGLRLFSHPWVDVDEEGNVVKNTPGKAGSTLRKIGYSERVATALMEMGRVNEYLIQRSNEMLEKYVSPNVIPRGLVGSADYNLTLVNKMESTNVKRDLKIENAYGMGKVSVGWHRDSGLKDFSSIAVYQTLQGAKSTKNRDEWRVALRAMDGGVGGPLTSVPALVVPLPSGSLYYMLDEFNHNHEHAVIAGSDGLRYSSTHRAAREGQGTWQYIRDKVDHFFISASKFDFNKGNVIDSKGENNVSAKKLREKFVSIVRAQQLLLNEVEFEWLRQWFVQGQRHSSLHYYWHRPIGKLCGWYQDLEKLSVSVLNLLMRQSSSKSEDKRVSEDLYDVFIECLTERSKLREAWKTRYNDPVFEEIPTDERPMTCPCLDRNEVFDFEAFSKLGRMPEQLDDLIAKIRDWRSLYVEMNTASKQNVKSQAGQSNQKKQKKTRPGSLTRKEQKRVASNWEKLKKHM</sequence>
<dbReference type="InterPro" id="IPR037151">
    <property type="entry name" value="AlkB-like_sf"/>
</dbReference>
<evidence type="ECO:0000256" key="23">
    <source>
        <dbReference type="SAM" id="MobiDB-lite"/>
    </source>
</evidence>
<dbReference type="GO" id="GO:1990931">
    <property type="term" value="F:mRNA N6-methyladenosine dioxygenase activity"/>
    <property type="evidence" value="ECO:0007669"/>
    <property type="project" value="UniProtKB-EC"/>
</dbReference>
<dbReference type="SMART" id="SM01223">
    <property type="entry name" value="FTO_NTD"/>
    <property type="match status" value="1"/>
</dbReference>